<organism evidence="1 2">
    <name type="scientific">Clostridium colicanis DSM 13634</name>
    <dbReference type="NCBI Taxonomy" id="1121305"/>
    <lineage>
        <taxon>Bacteria</taxon>
        <taxon>Bacillati</taxon>
        <taxon>Bacillota</taxon>
        <taxon>Clostridia</taxon>
        <taxon>Eubacteriales</taxon>
        <taxon>Clostridiaceae</taxon>
        <taxon>Clostridium</taxon>
    </lineage>
</organism>
<dbReference type="PATRIC" id="fig|1121305.3.peg.228"/>
<name>A0A151ARP9_9CLOT</name>
<dbReference type="EMBL" id="LTBB01000001">
    <property type="protein sequence ID" value="KYH30285.1"/>
    <property type="molecule type" value="Genomic_DNA"/>
</dbReference>
<protein>
    <submittedName>
        <fullName evidence="1">Uncharacterized protein</fullName>
    </submittedName>
</protein>
<comment type="caution">
    <text evidence="1">The sequence shown here is derived from an EMBL/GenBank/DDBJ whole genome shotgun (WGS) entry which is preliminary data.</text>
</comment>
<evidence type="ECO:0000313" key="1">
    <source>
        <dbReference type="EMBL" id="KYH30285.1"/>
    </source>
</evidence>
<sequence length="292" mass="33537">MNYDDNCKIDIRTDSDNNVWEADCYNTDENYKWDDGFSWNEKENMSSAVEDETSNNDFDWNKDEFWREDFIERNLLTEGVHSNQGVEGAEIIEETQDFQNLQNVKDNSVEDNIEDSANVENEDKYTKDSTEYLNEVCIKPLEHILEQLSKLGAKDIEIGTEKQGTILEARILSMENFLVGVQTPYNYSIIPLHKIVGIYSRDLPKVDLLSSLEDEKTDRVQHCEKALREYFSNKIGKNFKVNTLALDELFRTINGTVTKVGKGILVLNNTVAILLDKIVSIEKNKKDIDAIG</sequence>
<dbReference type="Proteomes" id="UP000075374">
    <property type="component" value="Unassembled WGS sequence"/>
</dbReference>
<keyword evidence="2" id="KW-1185">Reference proteome</keyword>
<dbReference type="RefSeq" id="WP_061857167.1">
    <property type="nucleotide sequence ID" value="NZ_LTBB01000001.1"/>
</dbReference>
<dbReference type="AlphaFoldDB" id="A0A151ARP9"/>
<accession>A0A151ARP9</accession>
<evidence type="ECO:0000313" key="2">
    <source>
        <dbReference type="Proteomes" id="UP000075374"/>
    </source>
</evidence>
<gene>
    <name evidence="1" type="ORF">CLCOL_02310</name>
</gene>
<dbReference type="STRING" id="1121305.CLCOL_02310"/>
<reference evidence="1 2" key="1">
    <citation type="submission" date="2016-02" db="EMBL/GenBank/DDBJ databases">
        <title>Genome sequence of Clostridium colicanis DSM 13634.</title>
        <authorList>
            <person name="Poehlein A."/>
            <person name="Daniel R."/>
        </authorList>
    </citation>
    <scope>NUCLEOTIDE SEQUENCE [LARGE SCALE GENOMIC DNA]</scope>
    <source>
        <strain evidence="1 2">DSM 13634</strain>
    </source>
</reference>
<proteinExistence type="predicted"/>